<keyword evidence="1" id="KW-0226">DNA condensation</keyword>
<proteinExistence type="inferred from homology"/>
<dbReference type="PANTHER" id="PTHR33175">
    <property type="entry name" value="DNA-BINDING PROTEIN HU"/>
    <property type="match status" value="1"/>
</dbReference>
<dbReference type="SUPFAM" id="SSF47729">
    <property type="entry name" value="IHF-like DNA-binding proteins"/>
    <property type="match status" value="1"/>
</dbReference>
<accession>A0A7J5BG62</accession>
<dbReference type="AlphaFoldDB" id="A0A7J5BG62"/>
<organism evidence="4 5">
    <name type="scientific">Gulosibacter chungangensis</name>
    <dbReference type="NCBI Taxonomy" id="979746"/>
    <lineage>
        <taxon>Bacteria</taxon>
        <taxon>Bacillati</taxon>
        <taxon>Actinomycetota</taxon>
        <taxon>Actinomycetes</taxon>
        <taxon>Micrococcales</taxon>
        <taxon>Microbacteriaceae</taxon>
        <taxon>Gulosibacter</taxon>
    </lineage>
</organism>
<dbReference type="Proteomes" id="UP000433493">
    <property type="component" value="Unassembled WGS sequence"/>
</dbReference>
<dbReference type="EMBL" id="WBKB01000001">
    <property type="protein sequence ID" value="KAB1645098.1"/>
    <property type="molecule type" value="Genomic_DNA"/>
</dbReference>
<dbReference type="RefSeq" id="WP_158051108.1">
    <property type="nucleotide sequence ID" value="NZ_WBKB01000001.1"/>
</dbReference>
<dbReference type="GO" id="GO:0030527">
    <property type="term" value="F:structural constituent of chromatin"/>
    <property type="evidence" value="ECO:0007669"/>
    <property type="project" value="InterPro"/>
</dbReference>
<evidence type="ECO:0000256" key="2">
    <source>
        <dbReference type="ARBA" id="ARBA00023125"/>
    </source>
</evidence>
<evidence type="ECO:0000256" key="3">
    <source>
        <dbReference type="RuleBase" id="RU003939"/>
    </source>
</evidence>
<comment type="caution">
    <text evidence="4">The sequence shown here is derived from an EMBL/GenBank/DDBJ whole genome shotgun (WGS) entry which is preliminary data.</text>
</comment>
<dbReference type="GO" id="GO:0030261">
    <property type="term" value="P:chromosome condensation"/>
    <property type="evidence" value="ECO:0007669"/>
    <property type="project" value="UniProtKB-KW"/>
</dbReference>
<dbReference type="PANTHER" id="PTHR33175:SF3">
    <property type="entry name" value="DNA-BINDING PROTEIN HU-BETA"/>
    <property type="match status" value="1"/>
</dbReference>
<protein>
    <submittedName>
        <fullName evidence="4">Integration host factor</fullName>
    </submittedName>
</protein>
<dbReference type="OrthoDB" id="9799835at2"/>
<keyword evidence="2" id="KW-0238">DNA-binding</keyword>
<gene>
    <name evidence="4" type="ORF">F8O05_02250</name>
</gene>
<dbReference type="SMART" id="SM00411">
    <property type="entry name" value="BHL"/>
    <property type="match status" value="1"/>
</dbReference>
<evidence type="ECO:0000256" key="1">
    <source>
        <dbReference type="ARBA" id="ARBA00023067"/>
    </source>
</evidence>
<dbReference type="Pfam" id="PF00216">
    <property type="entry name" value="Bac_DNA_binding"/>
    <property type="match status" value="1"/>
</dbReference>
<name>A0A7J5BG62_9MICO</name>
<reference evidence="4 5" key="1">
    <citation type="submission" date="2019-09" db="EMBL/GenBank/DDBJ databases">
        <title>Phylogeny of genus Pseudoclavibacter and closely related genus.</title>
        <authorList>
            <person name="Li Y."/>
        </authorList>
    </citation>
    <scope>NUCLEOTIDE SEQUENCE [LARGE SCALE GENOMIC DNA]</scope>
    <source>
        <strain evidence="4 5">KCTC 13959</strain>
    </source>
</reference>
<sequence length="96" mass="9992">MAEKTTVNKTELVAAIAAETGQSQATVNGVLDALFQQLATNAAAGNKVTIPGWFSVEQTERAARVGRNPRTGDEIQIPASKGVKISAGSKLKNAVK</sequence>
<dbReference type="GO" id="GO:0003677">
    <property type="term" value="F:DNA binding"/>
    <property type="evidence" value="ECO:0007669"/>
    <property type="project" value="UniProtKB-KW"/>
</dbReference>
<dbReference type="CDD" id="cd14435">
    <property type="entry name" value="SPO1_TF1_like"/>
    <property type="match status" value="1"/>
</dbReference>
<dbReference type="InterPro" id="IPR000119">
    <property type="entry name" value="Hist_DNA-bd"/>
</dbReference>
<dbReference type="InterPro" id="IPR010992">
    <property type="entry name" value="IHF-like_DNA-bd_dom_sf"/>
</dbReference>
<keyword evidence="5" id="KW-1185">Reference proteome</keyword>
<dbReference type="Gene3D" id="4.10.520.10">
    <property type="entry name" value="IHF-like DNA-binding proteins"/>
    <property type="match status" value="1"/>
</dbReference>
<dbReference type="PRINTS" id="PR01727">
    <property type="entry name" value="DNABINDINGHU"/>
</dbReference>
<comment type="similarity">
    <text evidence="3">Belongs to the bacterial histone-like protein family.</text>
</comment>
<evidence type="ECO:0000313" key="5">
    <source>
        <dbReference type="Proteomes" id="UP000433493"/>
    </source>
</evidence>
<evidence type="ECO:0000313" key="4">
    <source>
        <dbReference type="EMBL" id="KAB1645098.1"/>
    </source>
</evidence>